<dbReference type="AlphaFoldDB" id="A0A8S9Y960"/>
<accession>A0A8S9Y960</accession>
<evidence type="ECO:0000313" key="3">
    <source>
        <dbReference type="Proteomes" id="UP000466442"/>
    </source>
</evidence>
<sequence>MVLIQRFSGVKCLYAESGFPPDSSSPSSAAAADYRGRLTFIWRKNRIVIEQKEFNDIYPQLRERIPFILNANKKKRIDLVVMCSTERLAMSTINSRNGVRRSLGIYLRSIPLNLIPFSRPELQTFYNILPEIHALVNKDAAEGGGGGEKVEKQDEEESCKDVELSAPPPPPPPQKEEEEEEEESQGEGGGETILKKEKEDDQDQKPDFIYSPLSPDNAYDRGEVNDPSKKNASTQTSPLRSPPEQEEKKKKKRQRNADLAATHEGGGEEDEKENFYFRLLTSGDKLDHLCASLLNSPSYQYMYDNPASNIPRKKMRYLMSPLHSQS</sequence>
<feature type="compositionally biased region" description="Basic and acidic residues" evidence="1">
    <location>
        <begin position="193"/>
        <end position="206"/>
    </location>
</feature>
<organism evidence="2 3">
    <name type="scientific">Apolygus lucorum</name>
    <name type="common">Small green plant bug</name>
    <name type="synonym">Lygocoris lucorum</name>
    <dbReference type="NCBI Taxonomy" id="248454"/>
    <lineage>
        <taxon>Eukaryota</taxon>
        <taxon>Metazoa</taxon>
        <taxon>Ecdysozoa</taxon>
        <taxon>Arthropoda</taxon>
        <taxon>Hexapoda</taxon>
        <taxon>Insecta</taxon>
        <taxon>Pterygota</taxon>
        <taxon>Neoptera</taxon>
        <taxon>Paraneoptera</taxon>
        <taxon>Hemiptera</taxon>
        <taxon>Heteroptera</taxon>
        <taxon>Panheteroptera</taxon>
        <taxon>Cimicomorpha</taxon>
        <taxon>Miridae</taxon>
        <taxon>Mirini</taxon>
        <taxon>Apolygus</taxon>
    </lineage>
</organism>
<feature type="compositionally biased region" description="Acidic residues" evidence="1">
    <location>
        <begin position="176"/>
        <end position="185"/>
    </location>
</feature>
<dbReference type="EMBL" id="WIXP02000001">
    <property type="protein sequence ID" value="KAF6217224.1"/>
    <property type="molecule type" value="Genomic_DNA"/>
</dbReference>
<evidence type="ECO:0000256" key="1">
    <source>
        <dbReference type="SAM" id="MobiDB-lite"/>
    </source>
</evidence>
<proteinExistence type="predicted"/>
<dbReference type="Proteomes" id="UP000466442">
    <property type="component" value="Linkage Group LG1"/>
</dbReference>
<reference evidence="2" key="1">
    <citation type="journal article" date="2021" name="Mol. Ecol. Resour.">
        <title>Apolygus lucorum genome provides insights into omnivorousness and mesophyll feeding.</title>
        <authorList>
            <person name="Liu Y."/>
            <person name="Liu H."/>
            <person name="Wang H."/>
            <person name="Huang T."/>
            <person name="Liu B."/>
            <person name="Yang B."/>
            <person name="Yin L."/>
            <person name="Li B."/>
            <person name="Zhang Y."/>
            <person name="Zhang S."/>
            <person name="Jiang F."/>
            <person name="Zhang X."/>
            <person name="Ren Y."/>
            <person name="Wang B."/>
            <person name="Wang S."/>
            <person name="Lu Y."/>
            <person name="Wu K."/>
            <person name="Fan W."/>
            <person name="Wang G."/>
        </authorList>
    </citation>
    <scope>NUCLEOTIDE SEQUENCE</scope>
    <source>
        <strain evidence="2">12Hb</strain>
    </source>
</reference>
<gene>
    <name evidence="2" type="ORF">GE061_001578</name>
</gene>
<feature type="compositionally biased region" description="Polar residues" evidence="1">
    <location>
        <begin position="230"/>
        <end position="239"/>
    </location>
</feature>
<name>A0A8S9Y960_APOLU</name>
<protein>
    <submittedName>
        <fullName evidence="2">Uncharacterized protein</fullName>
    </submittedName>
</protein>
<comment type="caution">
    <text evidence="2">The sequence shown here is derived from an EMBL/GenBank/DDBJ whole genome shotgun (WGS) entry which is preliminary data.</text>
</comment>
<feature type="compositionally biased region" description="Basic and acidic residues" evidence="1">
    <location>
        <begin position="218"/>
        <end position="229"/>
    </location>
</feature>
<keyword evidence="3" id="KW-1185">Reference proteome</keyword>
<evidence type="ECO:0000313" key="2">
    <source>
        <dbReference type="EMBL" id="KAF6217224.1"/>
    </source>
</evidence>
<feature type="region of interest" description="Disordered" evidence="1">
    <location>
        <begin position="140"/>
        <end position="272"/>
    </location>
</feature>